<reference evidence="3" key="1">
    <citation type="journal article" date="2015" name="PLoS Genet.">
        <title>The dynamic genome and transcriptome of the human fungal pathogen Blastomyces and close relative Emmonsia.</title>
        <authorList>
            <person name="Munoz J.F."/>
            <person name="Gauthier G.M."/>
            <person name="Desjardins C.A."/>
            <person name="Gallo J.E."/>
            <person name="Holder J."/>
            <person name="Sullivan T.D."/>
            <person name="Marty A.J."/>
            <person name="Carmen J.C."/>
            <person name="Chen Z."/>
            <person name="Ding L."/>
            <person name="Gujja S."/>
            <person name="Magrini V."/>
            <person name="Misas E."/>
            <person name="Mitreva M."/>
            <person name="Priest M."/>
            <person name="Saif S."/>
            <person name="Whiston E.A."/>
            <person name="Young S."/>
            <person name="Zeng Q."/>
            <person name="Goldman W.E."/>
            <person name="Mardis E.R."/>
            <person name="Taylor J.W."/>
            <person name="McEwen J.G."/>
            <person name="Clay O.K."/>
            <person name="Klein B.S."/>
            <person name="Cuomo C.A."/>
        </authorList>
    </citation>
    <scope>NUCLEOTIDE SEQUENCE [LARGE SCALE GENOMIC DNA]</scope>
    <source>
        <strain evidence="3">UAMH 3008</strain>
    </source>
</reference>
<proteinExistence type="predicted"/>
<name>A0A0G2IYN0_9EURO</name>
<organism evidence="2 3">
    <name type="scientific">[Emmonsia] crescens</name>
    <dbReference type="NCBI Taxonomy" id="73230"/>
    <lineage>
        <taxon>Eukaryota</taxon>
        <taxon>Fungi</taxon>
        <taxon>Dikarya</taxon>
        <taxon>Ascomycota</taxon>
        <taxon>Pezizomycotina</taxon>
        <taxon>Eurotiomycetes</taxon>
        <taxon>Eurotiomycetidae</taxon>
        <taxon>Onygenales</taxon>
        <taxon>Ajellomycetaceae</taxon>
        <taxon>Emergomyces</taxon>
    </lineage>
</organism>
<feature type="region of interest" description="Disordered" evidence="1">
    <location>
        <begin position="1"/>
        <end position="31"/>
    </location>
</feature>
<accession>A0A0G2IYN0</accession>
<dbReference type="VEuPathDB" id="FungiDB:EMCG_04603"/>
<sequence length="224" mass="25100">MSNQDSSDDLLFHHCSPEISDDETDSDTNDSNFKSFTDGVFRAGAGSDLPIIIHSGEHNNDSITGYKKIGTPSLFATPSPSTLPDCAEARSPKRALGSPHLHPESPRKRATYPESSNLFLVGRGSLGRQENGRLSVVMCCAKHSSEQELNIWQEHCSNPECTKRDELVWSYGQLAGYRIENGREYVLVNWHASWELAEGFPFTEVEAVRRRREPRKRGRPKKPS</sequence>
<dbReference type="EMBL" id="LCZI01001485">
    <property type="protein sequence ID" value="KKZ60729.1"/>
    <property type="molecule type" value="Genomic_DNA"/>
</dbReference>
<feature type="region of interest" description="Disordered" evidence="1">
    <location>
        <begin position="77"/>
        <end position="109"/>
    </location>
</feature>
<dbReference type="OrthoDB" id="10265226at2759"/>
<gene>
    <name evidence="2" type="ORF">EMCG_04603</name>
</gene>
<evidence type="ECO:0000313" key="2">
    <source>
        <dbReference type="EMBL" id="KKZ60729.1"/>
    </source>
</evidence>
<dbReference type="AlphaFoldDB" id="A0A0G2IYN0"/>
<comment type="caution">
    <text evidence="2">The sequence shown here is derived from an EMBL/GenBank/DDBJ whole genome shotgun (WGS) entry which is preliminary data.</text>
</comment>
<evidence type="ECO:0000256" key="1">
    <source>
        <dbReference type="SAM" id="MobiDB-lite"/>
    </source>
</evidence>
<evidence type="ECO:0000313" key="3">
    <source>
        <dbReference type="Proteomes" id="UP000034164"/>
    </source>
</evidence>
<feature type="compositionally biased region" description="Acidic residues" evidence="1">
    <location>
        <begin position="19"/>
        <end position="28"/>
    </location>
</feature>
<dbReference type="Proteomes" id="UP000034164">
    <property type="component" value="Unassembled WGS sequence"/>
</dbReference>
<protein>
    <submittedName>
        <fullName evidence="2">Uncharacterized protein</fullName>
    </submittedName>
</protein>